<reference evidence="1" key="1">
    <citation type="journal article" date="2016" name="Front. Microbiol.">
        <title>Genome Sequence of the Piezophilic, Mesophilic Sulfate-Reducing Bacterium Desulfovibrio indicus J2T.</title>
        <authorList>
            <person name="Cao J."/>
            <person name="Maignien L."/>
            <person name="Shao Z."/>
            <person name="Alain K."/>
            <person name="Jebbar M."/>
        </authorList>
    </citation>
    <scope>NUCLEOTIDE SEQUENCE</scope>
    <source>
        <strain evidence="1">DSM 16372</strain>
    </source>
</reference>
<gene>
    <name evidence="1" type="ORF">BHAOGJBA_0621</name>
</gene>
<organism evidence="1 2">
    <name type="scientific">Methylobacterium hispanicum</name>
    <dbReference type="NCBI Taxonomy" id="270350"/>
    <lineage>
        <taxon>Bacteria</taxon>
        <taxon>Pseudomonadati</taxon>
        <taxon>Pseudomonadota</taxon>
        <taxon>Alphaproteobacteria</taxon>
        <taxon>Hyphomicrobiales</taxon>
        <taxon>Methylobacteriaceae</taxon>
        <taxon>Methylobacterium</taxon>
    </lineage>
</organism>
<protein>
    <submittedName>
        <fullName evidence="1">Uncharacterized protein</fullName>
    </submittedName>
</protein>
<sequence length="61" mass="6149">MTPVAAVLALACYAAAPAPLVGADVHRALRGESVAAAPARQAVADAARGATVLHRKPRHGR</sequence>
<reference evidence="1" key="2">
    <citation type="submission" date="2021-08" db="EMBL/GenBank/DDBJ databases">
        <authorList>
            <person name="Tani A."/>
            <person name="Ola A."/>
            <person name="Ogura Y."/>
            <person name="Katsura K."/>
            <person name="Hayashi T."/>
        </authorList>
    </citation>
    <scope>NUCLEOTIDE SEQUENCE</scope>
    <source>
        <strain evidence="1">DSM 16372</strain>
    </source>
</reference>
<dbReference type="AlphaFoldDB" id="A0AAV4ZG89"/>
<accession>A0AAV4ZG89</accession>
<dbReference type="EMBL" id="BPQO01000002">
    <property type="protein sequence ID" value="GJD87121.1"/>
    <property type="molecule type" value="Genomic_DNA"/>
</dbReference>
<dbReference type="RefSeq" id="WP_238229409.1">
    <property type="nucleotide sequence ID" value="NZ_BPQO01000002.1"/>
</dbReference>
<name>A0AAV4ZG89_9HYPH</name>
<comment type="caution">
    <text evidence="1">The sequence shown here is derived from an EMBL/GenBank/DDBJ whole genome shotgun (WGS) entry which is preliminary data.</text>
</comment>
<evidence type="ECO:0000313" key="2">
    <source>
        <dbReference type="Proteomes" id="UP001055247"/>
    </source>
</evidence>
<proteinExistence type="predicted"/>
<dbReference type="Proteomes" id="UP001055247">
    <property type="component" value="Unassembled WGS sequence"/>
</dbReference>
<evidence type="ECO:0000313" key="1">
    <source>
        <dbReference type="EMBL" id="GJD87121.1"/>
    </source>
</evidence>
<keyword evidence="2" id="KW-1185">Reference proteome</keyword>